<dbReference type="Proteomes" id="UP000297597">
    <property type="component" value="Unassembled WGS sequence"/>
</dbReference>
<dbReference type="OrthoDB" id="49508at2"/>
<keyword evidence="2" id="KW-1185">Reference proteome</keyword>
<evidence type="ECO:0008006" key="3">
    <source>
        <dbReference type="Google" id="ProtNLM"/>
    </source>
</evidence>
<evidence type="ECO:0000313" key="2">
    <source>
        <dbReference type="Proteomes" id="UP000297597"/>
    </source>
</evidence>
<accession>A0A4Y7RVA6</accession>
<protein>
    <recommendedName>
        <fullName evidence="3">CRISPR-associated protein Csc1</fullName>
    </recommendedName>
</protein>
<dbReference type="InterPro" id="IPR017576">
    <property type="entry name" value="CRISPR-assoc_prot_Csc1"/>
</dbReference>
<dbReference type="RefSeq" id="WP_134212669.1">
    <property type="nucleotide sequence ID" value="NZ_QFFZ01000005.1"/>
</dbReference>
<reference evidence="1 2" key="1">
    <citation type="journal article" date="2018" name="Environ. Microbiol.">
        <title>Novel energy conservation strategies and behaviour of Pelotomaculum schinkii driving syntrophic propionate catabolism.</title>
        <authorList>
            <person name="Hidalgo-Ahumada C.A.P."/>
            <person name="Nobu M.K."/>
            <person name="Narihiro T."/>
            <person name="Tamaki H."/>
            <person name="Liu W.T."/>
            <person name="Kamagata Y."/>
            <person name="Stams A.J.M."/>
            <person name="Imachi H."/>
            <person name="Sousa D.Z."/>
        </authorList>
    </citation>
    <scope>NUCLEOTIDE SEQUENCE [LARGE SCALE GENOMIC DNA]</scope>
    <source>
        <strain evidence="1 2">MGP</strain>
    </source>
</reference>
<comment type="caution">
    <text evidence="1">The sequence shown here is derived from an EMBL/GenBank/DDBJ whole genome shotgun (WGS) entry which is preliminary data.</text>
</comment>
<sequence>MPDSIDLAEHGIRLFICRLFNHDYLWFSSYEVSKVSSTYPVIHNYALSYSLADFSYGIYRGSTPRYEEDLPGFPLYATPAYREEYDKSRLTYNAVNSLTLRTDDAPRGINSPGIGWRVYLNPAWGKEDRSKSSFTCYVFTFDGSVPRGVTRLGKKGTAVRVIWEEITAPQAVFRNKAIRPAHPVNPLDITGQVDKYDPIMIPPHMLFRTAEIKGDWFCLKKEHRVHIPERVMKRVFGGQDK</sequence>
<dbReference type="EMBL" id="QFFZ01000005">
    <property type="protein sequence ID" value="TEB12821.1"/>
    <property type="molecule type" value="Genomic_DNA"/>
</dbReference>
<dbReference type="Pfam" id="PF26241">
    <property type="entry name" value="Cas_Csc1"/>
    <property type="match status" value="1"/>
</dbReference>
<proteinExistence type="predicted"/>
<gene>
    <name evidence="1" type="ORF">Pmgp_00797</name>
</gene>
<name>A0A4Y7RVA6_9FIRM</name>
<organism evidence="1 2">
    <name type="scientific">Pelotomaculum propionicicum</name>
    <dbReference type="NCBI Taxonomy" id="258475"/>
    <lineage>
        <taxon>Bacteria</taxon>
        <taxon>Bacillati</taxon>
        <taxon>Bacillota</taxon>
        <taxon>Clostridia</taxon>
        <taxon>Eubacteriales</taxon>
        <taxon>Desulfotomaculaceae</taxon>
        <taxon>Pelotomaculum</taxon>
    </lineage>
</organism>
<dbReference type="NCBIfam" id="TIGR03159">
    <property type="entry name" value="cas_Csc1"/>
    <property type="match status" value="1"/>
</dbReference>
<dbReference type="AlphaFoldDB" id="A0A4Y7RVA6"/>
<evidence type="ECO:0000313" key="1">
    <source>
        <dbReference type="EMBL" id="TEB12821.1"/>
    </source>
</evidence>